<keyword evidence="1" id="KW-0472">Membrane</keyword>
<name>A0A4R6WIC0_9SPHI</name>
<feature type="transmembrane region" description="Helical" evidence="1">
    <location>
        <begin position="143"/>
        <end position="161"/>
    </location>
</feature>
<keyword evidence="1" id="KW-0812">Transmembrane</keyword>
<reference evidence="2 3" key="1">
    <citation type="submission" date="2019-03" db="EMBL/GenBank/DDBJ databases">
        <title>Genomic Encyclopedia of Archaeal and Bacterial Type Strains, Phase II (KMG-II): from individual species to whole genera.</title>
        <authorList>
            <person name="Goeker M."/>
        </authorList>
    </citation>
    <scope>NUCLEOTIDE SEQUENCE [LARGE SCALE GENOMIC DNA]</scope>
    <source>
        <strain evidence="2 3">DSM 28353</strain>
    </source>
</reference>
<accession>A0A4R6WIC0</accession>
<sequence>MITLVYALILGVGATVIMDVFALIIKKIWQIPSLDYALLGRWLGHISRGTFRHSSIIQATPFYKERQIGWLAHYTIGIAFAYLLLLIWGVAWLTTPTFWPAMIIGLGTTLAPWFIMQPAFGFGVAASKTPNPPLARFRSLQAHFMYGLGLYLTGWIMASLLF</sequence>
<evidence type="ECO:0008006" key="4">
    <source>
        <dbReference type="Google" id="ProtNLM"/>
    </source>
</evidence>
<feature type="transmembrane region" description="Helical" evidence="1">
    <location>
        <begin position="98"/>
        <end position="122"/>
    </location>
</feature>
<dbReference type="EMBL" id="SNYV01000014">
    <property type="protein sequence ID" value="TDQ77316.1"/>
    <property type="molecule type" value="Genomic_DNA"/>
</dbReference>
<dbReference type="Pfam" id="PF11158">
    <property type="entry name" value="DUF2938"/>
    <property type="match status" value="1"/>
</dbReference>
<proteinExistence type="predicted"/>
<gene>
    <name evidence="2" type="ORF">CLV99_2721</name>
</gene>
<keyword evidence="3" id="KW-1185">Reference proteome</keyword>
<evidence type="ECO:0000313" key="3">
    <source>
        <dbReference type="Proteomes" id="UP000295292"/>
    </source>
</evidence>
<dbReference type="OrthoDB" id="9812539at2"/>
<dbReference type="InterPro" id="IPR021329">
    <property type="entry name" value="DUF2938"/>
</dbReference>
<keyword evidence="1" id="KW-1133">Transmembrane helix</keyword>
<evidence type="ECO:0000313" key="2">
    <source>
        <dbReference type="EMBL" id="TDQ77316.1"/>
    </source>
</evidence>
<protein>
    <recommendedName>
        <fullName evidence="4">DUF2938 family protein</fullName>
    </recommendedName>
</protein>
<dbReference type="RefSeq" id="WP_133584948.1">
    <property type="nucleotide sequence ID" value="NZ_SNYV01000014.1"/>
</dbReference>
<dbReference type="AlphaFoldDB" id="A0A4R6WIC0"/>
<feature type="transmembrane region" description="Helical" evidence="1">
    <location>
        <begin position="71"/>
        <end position="92"/>
    </location>
</feature>
<feature type="transmembrane region" description="Helical" evidence="1">
    <location>
        <begin position="6"/>
        <end position="25"/>
    </location>
</feature>
<evidence type="ECO:0000256" key="1">
    <source>
        <dbReference type="SAM" id="Phobius"/>
    </source>
</evidence>
<dbReference type="Proteomes" id="UP000295292">
    <property type="component" value="Unassembled WGS sequence"/>
</dbReference>
<organism evidence="2 3">
    <name type="scientific">Sphingobacterium yanglingense</name>
    <dbReference type="NCBI Taxonomy" id="1437280"/>
    <lineage>
        <taxon>Bacteria</taxon>
        <taxon>Pseudomonadati</taxon>
        <taxon>Bacteroidota</taxon>
        <taxon>Sphingobacteriia</taxon>
        <taxon>Sphingobacteriales</taxon>
        <taxon>Sphingobacteriaceae</taxon>
        <taxon>Sphingobacterium</taxon>
    </lineage>
</organism>
<comment type="caution">
    <text evidence="2">The sequence shown here is derived from an EMBL/GenBank/DDBJ whole genome shotgun (WGS) entry which is preliminary data.</text>
</comment>